<proteinExistence type="predicted"/>
<evidence type="ECO:0000313" key="4">
    <source>
        <dbReference type="EMBL" id="EFJ19245.1"/>
    </source>
</evidence>
<dbReference type="InterPro" id="IPR044206">
    <property type="entry name" value="EGC1/2"/>
</dbReference>
<dbReference type="KEGG" id="smo:SELMODRAFT_153548"/>
<dbReference type="PANTHER" id="PTHR47295:SF14">
    <property type="entry name" value="OS06G0688300 PROTEIN"/>
    <property type="match status" value="1"/>
</dbReference>
<keyword evidence="5" id="KW-1185">Reference proteome</keyword>
<evidence type="ECO:0000313" key="3">
    <source>
        <dbReference type="EMBL" id="EFJ10504.1"/>
    </source>
</evidence>
<dbReference type="AlphaFoldDB" id="D8S8Y2"/>
<dbReference type="Proteomes" id="UP000001514">
    <property type="component" value="Unassembled WGS sequence"/>
</dbReference>
<dbReference type="KEGG" id="smo:SELMODRAFT_229367"/>
<keyword evidence="1" id="KW-0732">Signal</keyword>
<dbReference type="Gramene" id="EFJ10504">
    <property type="protein sequence ID" value="EFJ10504"/>
    <property type="gene ID" value="SELMODRAFT_229367"/>
</dbReference>
<feature type="domain" description="Expansin-like EG45" evidence="2">
    <location>
        <begin position="24"/>
        <end position="130"/>
    </location>
</feature>
<dbReference type="OMA" id="CKGATNE"/>
<dbReference type="SMART" id="SM00837">
    <property type="entry name" value="DPBB_1"/>
    <property type="match status" value="1"/>
</dbReference>
<dbReference type="EMBL" id="GL377653">
    <property type="protein sequence ID" value="EFJ10504.1"/>
    <property type="molecule type" value="Genomic_DNA"/>
</dbReference>
<dbReference type="EMBL" id="GL377607">
    <property type="protein sequence ID" value="EFJ19245.1"/>
    <property type="molecule type" value="Genomic_DNA"/>
</dbReference>
<dbReference type="InterPro" id="IPR009009">
    <property type="entry name" value="RlpA-like_DPBB"/>
</dbReference>
<dbReference type="Pfam" id="PF03330">
    <property type="entry name" value="DPBB_1"/>
    <property type="match status" value="1"/>
</dbReference>
<feature type="chain" id="PRO_5010829982" description="Expansin-like EG45 domain-containing protein" evidence="1">
    <location>
        <begin position="27"/>
        <end position="130"/>
    </location>
</feature>
<dbReference type="Gene3D" id="2.40.40.10">
    <property type="entry name" value="RlpA-like domain"/>
    <property type="match status" value="1"/>
</dbReference>
<evidence type="ECO:0000259" key="2">
    <source>
        <dbReference type="PROSITE" id="PS50842"/>
    </source>
</evidence>
<dbReference type="GO" id="GO:0048046">
    <property type="term" value="C:apoplast"/>
    <property type="evidence" value="ECO:0007669"/>
    <property type="project" value="InterPro"/>
</dbReference>
<reference evidence="4 5" key="1">
    <citation type="journal article" date="2011" name="Science">
        <title>The Selaginella genome identifies genetic changes associated with the evolution of vascular plants.</title>
        <authorList>
            <person name="Banks J.A."/>
            <person name="Nishiyama T."/>
            <person name="Hasebe M."/>
            <person name="Bowman J.L."/>
            <person name="Gribskov M."/>
            <person name="dePamphilis C."/>
            <person name="Albert V.A."/>
            <person name="Aono N."/>
            <person name="Aoyama T."/>
            <person name="Ambrose B.A."/>
            <person name="Ashton N.W."/>
            <person name="Axtell M.J."/>
            <person name="Barker E."/>
            <person name="Barker M.S."/>
            <person name="Bennetzen J.L."/>
            <person name="Bonawitz N.D."/>
            <person name="Chapple C."/>
            <person name="Cheng C."/>
            <person name="Correa L.G."/>
            <person name="Dacre M."/>
            <person name="DeBarry J."/>
            <person name="Dreyer I."/>
            <person name="Elias M."/>
            <person name="Engstrom E.M."/>
            <person name="Estelle M."/>
            <person name="Feng L."/>
            <person name="Finet C."/>
            <person name="Floyd S.K."/>
            <person name="Frommer W.B."/>
            <person name="Fujita T."/>
            <person name="Gramzow L."/>
            <person name="Gutensohn M."/>
            <person name="Harholt J."/>
            <person name="Hattori M."/>
            <person name="Heyl A."/>
            <person name="Hirai T."/>
            <person name="Hiwatashi Y."/>
            <person name="Ishikawa M."/>
            <person name="Iwata M."/>
            <person name="Karol K.G."/>
            <person name="Koehler B."/>
            <person name="Kolukisaoglu U."/>
            <person name="Kubo M."/>
            <person name="Kurata T."/>
            <person name="Lalonde S."/>
            <person name="Li K."/>
            <person name="Li Y."/>
            <person name="Litt A."/>
            <person name="Lyons E."/>
            <person name="Manning G."/>
            <person name="Maruyama T."/>
            <person name="Michael T.P."/>
            <person name="Mikami K."/>
            <person name="Miyazaki S."/>
            <person name="Morinaga S."/>
            <person name="Murata T."/>
            <person name="Mueller-Roeber B."/>
            <person name="Nelson D.R."/>
            <person name="Obara M."/>
            <person name="Oguri Y."/>
            <person name="Olmstead R.G."/>
            <person name="Onodera N."/>
            <person name="Petersen B.L."/>
            <person name="Pils B."/>
            <person name="Prigge M."/>
            <person name="Rensing S.A."/>
            <person name="Riano-Pachon D.M."/>
            <person name="Roberts A.W."/>
            <person name="Sato Y."/>
            <person name="Scheller H.V."/>
            <person name="Schulz B."/>
            <person name="Schulz C."/>
            <person name="Shakirov E.V."/>
            <person name="Shibagaki N."/>
            <person name="Shinohara N."/>
            <person name="Shippen D.E."/>
            <person name="Soerensen I."/>
            <person name="Sotooka R."/>
            <person name="Sugimoto N."/>
            <person name="Sugita M."/>
            <person name="Sumikawa N."/>
            <person name="Tanurdzic M."/>
            <person name="Theissen G."/>
            <person name="Ulvskov P."/>
            <person name="Wakazuki S."/>
            <person name="Weng J.K."/>
            <person name="Willats W.W."/>
            <person name="Wipf D."/>
            <person name="Wolf P.G."/>
            <person name="Yang L."/>
            <person name="Zimmer A.D."/>
            <person name="Zhu Q."/>
            <person name="Mitros T."/>
            <person name="Hellsten U."/>
            <person name="Loque D."/>
            <person name="Otillar R."/>
            <person name="Salamov A."/>
            <person name="Schmutz J."/>
            <person name="Shapiro H."/>
            <person name="Lindquist E."/>
            <person name="Lucas S."/>
            <person name="Rokhsar D."/>
            <person name="Grigoriev I.V."/>
        </authorList>
    </citation>
    <scope>NUCLEOTIDE SEQUENCE [LARGE SCALE GENOMIC DNA]</scope>
</reference>
<dbReference type="Gramene" id="EFJ19245">
    <property type="protein sequence ID" value="EFJ19245"/>
    <property type="gene ID" value="SELMODRAFT_153548"/>
</dbReference>
<dbReference type="HOGENOM" id="CLU_112218_2_1_1"/>
<name>D8S8Y2_SELML</name>
<dbReference type="InterPro" id="IPR036908">
    <property type="entry name" value="RlpA-like_sf"/>
</dbReference>
<dbReference type="GO" id="GO:0009627">
    <property type="term" value="P:systemic acquired resistance"/>
    <property type="evidence" value="ECO:0007669"/>
    <property type="project" value="InterPro"/>
</dbReference>
<dbReference type="InParanoid" id="D8S8Y2"/>
<dbReference type="PANTHER" id="PTHR47295">
    <property type="entry name" value="EG45-LIKE DOMAIN CONTAINING PROTEIN 1-RELATED"/>
    <property type="match status" value="1"/>
</dbReference>
<dbReference type="SUPFAM" id="SSF50685">
    <property type="entry name" value="Barwin-like endoglucanases"/>
    <property type="match status" value="1"/>
</dbReference>
<accession>D8S8Y2</accession>
<dbReference type="CDD" id="cd22269">
    <property type="entry name" value="DPBB_EG45-like"/>
    <property type="match status" value="1"/>
</dbReference>
<dbReference type="InterPro" id="IPR007112">
    <property type="entry name" value="Expansin/allergen_DPBB_dom"/>
</dbReference>
<dbReference type="STRING" id="88036.D8S8Y2"/>
<dbReference type="OrthoDB" id="406505at2759"/>
<gene>
    <name evidence="4" type="ORF">SELMODRAFT_153548</name>
    <name evidence="3" type="ORF">SELMODRAFT_229367</name>
</gene>
<sequence>MASSKGFAALVIASALLLALVVPSMAQGISSRATFYTPPYQPSACFGFNPLPADFLFAAASPAVYNNGAACGTFFCVRCTGNGCRNGDTIRVQIVDLCPGCPGAFDLSQEAFARIADPAVGVISVNYNAC</sequence>
<protein>
    <recommendedName>
        <fullName evidence="2">Expansin-like EG45 domain-containing protein</fullName>
    </recommendedName>
</protein>
<feature type="signal peptide" evidence="1">
    <location>
        <begin position="1"/>
        <end position="26"/>
    </location>
</feature>
<dbReference type="PROSITE" id="PS50842">
    <property type="entry name" value="EXPANSIN_EG45"/>
    <property type="match status" value="1"/>
</dbReference>
<dbReference type="eggNOG" id="ENOG502S1IG">
    <property type="taxonomic scope" value="Eukaryota"/>
</dbReference>
<evidence type="ECO:0000313" key="5">
    <source>
        <dbReference type="Proteomes" id="UP000001514"/>
    </source>
</evidence>
<evidence type="ECO:0000256" key="1">
    <source>
        <dbReference type="SAM" id="SignalP"/>
    </source>
</evidence>
<organism evidence="5">
    <name type="scientific">Selaginella moellendorffii</name>
    <name type="common">Spikemoss</name>
    <dbReference type="NCBI Taxonomy" id="88036"/>
    <lineage>
        <taxon>Eukaryota</taxon>
        <taxon>Viridiplantae</taxon>
        <taxon>Streptophyta</taxon>
        <taxon>Embryophyta</taxon>
        <taxon>Tracheophyta</taxon>
        <taxon>Lycopodiopsida</taxon>
        <taxon>Selaginellales</taxon>
        <taxon>Selaginellaceae</taxon>
        <taxon>Selaginella</taxon>
    </lineage>
</organism>